<organism evidence="1 2">
    <name type="scientific">Apiospora saccharicola</name>
    <dbReference type="NCBI Taxonomy" id="335842"/>
    <lineage>
        <taxon>Eukaryota</taxon>
        <taxon>Fungi</taxon>
        <taxon>Dikarya</taxon>
        <taxon>Ascomycota</taxon>
        <taxon>Pezizomycotina</taxon>
        <taxon>Sordariomycetes</taxon>
        <taxon>Xylariomycetidae</taxon>
        <taxon>Amphisphaeriales</taxon>
        <taxon>Apiosporaceae</taxon>
        <taxon>Apiospora</taxon>
    </lineage>
</organism>
<proteinExistence type="predicted"/>
<accession>A0ABR1W0Y4</accession>
<dbReference type="EMBL" id="JAQQWM010000002">
    <property type="protein sequence ID" value="KAK8077143.1"/>
    <property type="molecule type" value="Genomic_DNA"/>
</dbReference>
<dbReference type="Proteomes" id="UP001446871">
    <property type="component" value="Unassembled WGS sequence"/>
</dbReference>
<name>A0ABR1W0Y4_9PEZI</name>
<gene>
    <name evidence="1" type="ORF">PG996_003313</name>
</gene>
<evidence type="ECO:0000313" key="1">
    <source>
        <dbReference type="EMBL" id="KAK8077143.1"/>
    </source>
</evidence>
<protein>
    <submittedName>
        <fullName evidence="1">Uncharacterized protein</fullName>
    </submittedName>
</protein>
<evidence type="ECO:0000313" key="2">
    <source>
        <dbReference type="Proteomes" id="UP001446871"/>
    </source>
</evidence>
<comment type="caution">
    <text evidence="1">The sequence shown here is derived from an EMBL/GenBank/DDBJ whole genome shotgun (WGS) entry which is preliminary data.</text>
</comment>
<keyword evidence="2" id="KW-1185">Reference proteome</keyword>
<sequence length="103" mass="11087">MLDVFDNFRKSREVTYAVVADSGGDQHGLLITVAIAIELLRGRVVVASNVSRHHGQPRTGAVDRREESLGIVSAESSDSPAQLSCVLLVRLGRSNTVGWCALQ</sequence>
<reference evidence="1 2" key="1">
    <citation type="submission" date="2023-01" db="EMBL/GenBank/DDBJ databases">
        <title>Analysis of 21 Apiospora genomes using comparative genomics revels a genus with tremendous synthesis potential of carbohydrate active enzymes and secondary metabolites.</title>
        <authorList>
            <person name="Sorensen T."/>
        </authorList>
    </citation>
    <scope>NUCLEOTIDE SEQUENCE [LARGE SCALE GENOMIC DNA]</scope>
    <source>
        <strain evidence="1 2">CBS 83171</strain>
    </source>
</reference>